<dbReference type="CDD" id="cd20623">
    <property type="entry name" value="CYP_unk"/>
    <property type="match status" value="1"/>
</dbReference>
<protein>
    <submittedName>
        <fullName evidence="3">Cytochrome P450</fullName>
    </submittedName>
</protein>
<dbReference type="PRINTS" id="PR00359">
    <property type="entry name" value="BP450"/>
</dbReference>
<gene>
    <name evidence="3" type="ORF">POF50_001680</name>
</gene>
<dbReference type="GO" id="GO:0020037">
    <property type="term" value="F:heme binding"/>
    <property type="evidence" value="ECO:0007669"/>
    <property type="project" value="InterPro"/>
</dbReference>
<proteinExistence type="inferred from homology"/>
<dbReference type="PANTHER" id="PTHR46696">
    <property type="entry name" value="P450, PUTATIVE (EUROFUNG)-RELATED"/>
    <property type="match status" value="1"/>
</dbReference>
<comment type="caution">
    <text evidence="3">The sequence shown here is derived from an EMBL/GenBank/DDBJ whole genome shotgun (WGS) entry which is preliminary data.</text>
</comment>
<dbReference type="SUPFAM" id="SSF48264">
    <property type="entry name" value="Cytochrome P450"/>
    <property type="match status" value="1"/>
</dbReference>
<accession>A0AA90KEI8</accession>
<feature type="compositionally biased region" description="Low complexity" evidence="2">
    <location>
        <begin position="429"/>
        <end position="462"/>
    </location>
</feature>
<name>A0AA90KEI8_9ACTN</name>
<dbReference type="PANTHER" id="PTHR46696:SF1">
    <property type="entry name" value="CYTOCHROME P450 YJIB-RELATED"/>
    <property type="match status" value="1"/>
</dbReference>
<dbReference type="GO" id="GO:0004497">
    <property type="term" value="F:monooxygenase activity"/>
    <property type="evidence" value="ECO:0007669"/>
    <property type="project" value="InterPro"/>
</dbReference>
<dbReference type="AlphaFoldDB" id="A0AA90KEI8"/>
<dbReference type="EMBL" id="JABXJJ020000002">
    <property type="protein sequence ID" value="MDI5968070.1"/>
    <property type="molecule type" value="Genomic_DNA"/>
</dbReference>
<dbReference type="InterPro" id="IPR036396">
    <property type="entry name" value="Cyt_P450_sf"/>
</dbReference>
<evidence type="ECO:0000256" key="2">
    <source>
        <dbReference type="SAM" id="MobiDB-lite"/>
    </source>
</evidence>
<reference evidence="3" key="1">
    <citation type="submission" date="2023-05" db="EMBL/GenBank/DDBJ databases">
        <title>Streptantibioticus silvisoli sp. nov., acidotolerant actinomycetes 1 from pine litter.</title>
        <authorList>
            <person name="Swiecimska M."/>
            <person name="Golinska P."/>
            <person name="Sangal V."/>
            <person name="Wachnowicz B."/>
            <person name="Goodfellow M."/>
        </authorList>
    </citation>
    <scope>NUCLEOTIDE SEQUENCE</scope>
    <source>
        <strain evidence="3">SL13</strain>
    </source>
</reference>
<evidence type="ECO:0000256" key="1">
    <source>
        <dbReference type="ARBA" id="ARBA00010617"/>
    </source>
</evidence>
<evidence type="ECO:0000313" key="3">
    <source>
        <dbReference type="EMBL" id="MDI5968070.1"/>
    </source>
</evidence>
<dbReference type="GO" id="GO:0005506">
    <property type="term" value="F:iron ion binding"/>
    <property type="evidence" value="ECO:0007669"/>
    <property type="project" value="InterPro"/>
</dbReference>
<dbReference type="InterPro" id="IPR002397">
    <property type="entry name" value="Cyt_P450_B"/>
</dbReference>
<dbReference type="InterPro" id="IPR017972">
    <property type="entry name" value="Cyt_P450_CS"/>
</dbReference>
<comment type="similarity">
    <text evidence="1">Belongs to the cytochrome P450 family.</text>
</comment>
<dbReference type="PROSITE" id="PS00086">
    <property type="entry name" value="CYTOCHROME_P450"/>
    <property type="match status" value="1"/>
</dbReference>
<feature type="region of interest" description="Disordered" evidence="2">
    <location>
        <begin position="416"/>
        <end position="478"/>
    </location>
</feature>
<dbReference type="RefSeq" id="WP_282698448.1">
    <property type="nucleotide sequence ID" value="NZ_JABXJJ020000002.1"/>
</dbReference>
<organism evidence="3">
    <name type="scientific">Streptantibioticus silvisoli</name>
    <dbReference type="NCBI Taxonomy" id="2705255"/>
    <lineage>
        <taxon>Bacteria</taxon>
        <taxon>Bacillati</taxon>
        <taxon>Actinomycetota</taxon>
        <taxon>Actinomycetes</taxon>
        <taxon>Kitasatosporales</taxon>
        <taxon>Streptomycetaceae</taxon>
        <taxon>Streptantibioticus</taxon>
    </lineage>
</organism>
<sequence>MTHPATPDGPVPPPGCPAHAGAAKLYGPQFAQDPAATYERLRANGPFAPVELAPGVEATLVTGYEAALRVLRGTDAFGKDARRWKALNEGRIPADSPILPMMIHRPNAFFAEGDEHRRLRGAIDDSLRNIDPGALRAAIERSADAIIDRFADKGEADLLGDYAKELPLRVVTQLFGSTPDIGDRLYTGIRNMYDGIEPEAANAMVGQAVMDLIALRRAEPGNDIVTWLTQHESKLTEAELIDQLVVMIGASTEPQQNLITNALRLLLADDRFGGSLNGGSLPVEDALDEVLWTDPPLANFAPHYAFQDVEIDGHVLAAGTPIIISFAAATTDPTLINDKRAGNRAHLSWSAGPHGCPAQREARIIASVAIERLLDRLPDVELAVPVDALTWREGPFHRSLTALPVRFPPVAPVRPVLPPETSPEHSGDSRWTASSSPATAPRTSSTPQEPTSPARPSGSPSGRPRRPWSFLARWWRGR</sequence>
<dbReference type="Gene3D" id="1.10.630.10">
    <property type="entry name" value="Cytochrome P450"/>
    <property type="match status" value="1"/>
</dbReference>
<dbReference type="GO" id="GO:0016705">
    <property type="term" value="F:oxidoreductase activity, acting on paired donors, with incorporation or reduction of molecular oxygen"/>
    <property type="evidence" value="ECO:0007669"/>
    <property type="project" value="InterPro"/>
</dbReference>